<dbReference type="Gene3D" id="1.10.10.60">
    <property type="entry name" value="Homeodomain-like"/>
    <property type="match status" value="1"/>
</dbReference>
<dbReference type="InterPro" id="IPR041347">
    <property type="entry name" value="MftR_C"/>
</dbReference>
<feature type="domain" description="HTH tetR-type" evidence="5">
    <location>
        <begin position="13"/>
        <end position="73"/>
    </location>
</feature>
<proteinExistence type="predicted"/>
<keyword evidence="2 4" id="KW-0238">DNA-binding</keyword>
<evidence type="ECO:0000256" key="1">
    <source>
        <dbReference type="ARBA" id="ARBA00023015"/>
    </source>
</evidence>
<feature type="DNA-binding region" description="H-T-H motif" evidence="4">
    <location>
        <begin position="36"/>
        <end position="55"/>
    </location>
</feature>
<evidence type="ECO:0000256" key="4">
    <source>
        <dbReference type="PROSITE-ProRule" id="PRU00335"/>
    </source>
</evidence>
<evidence type="ECO:0000256" key="2">
    <source>
        <dbReference type="ARBA" id="ARBA00023125"/>
    </source>
</evidence>
<name>A0ABW1G9C0_9ACTN</name>
<dbReference type="Pfam" id="PF17754">
    <property type="entry name" value="TetR_C_14"/>
    <property type="match status" value="1"/>
</dbReference>
<sequence length="212" mass="23281">MHQSRGLRAARKLRTREALRDAALDLFVRQGYDATRIDEIAEAVEVSPRTFFRYFETKQDVLLSVVREASAVALAELERRPAAEPPLAALGAAADFAVRDVVRRLPAHAGVELYLRVLGLLYDHSGLATAHTRLLREHALAAAQVLARRQGVDPTRDLRPQVLAAAHTAALTEAHHAWHDAGRADLDALLAAIHAHLDALPQALTERWSADV</sequence>
<comment type="caution">
    <text evidence="6">The sequence shown here is derived from an EMBL/GenBank/DDBJ whole genome shotgun (WGS) entry which is preliminary data.</text>
</comment>
<reference evidence="7" key="1">
    <citation type="journal article" date="2019" name="Int. J. Syst. Evol. Microbiol.">
        <title>The Global Catalogue of Microorganisms (GCM) 10K type strain sequencing project: providing services to taxonomists for standard genome sequencing and annotation.</title>
        <authorList>
            <consortium name="The Broad Institute Genomics Platform"/>
            <consortium name="The Broad Institute Genome Sequencing Center for Infectious Disease"/>
            <person name="Wu L."/>
            <person name="Ma J."/>
        </authorList>
    </citation>
    <scope>NUCLEOTIDE SEQUENCE [LARGE SCALE GENOMIC DNA]</scope>
    <source>
        <strain evidence="7">JCM 4816</strain>
    </source>
</reference>
<evidence type="ECO:0000256" key="3">
    <source>
        <dbReference type="ARBA" id="ARBA00023163"/>
    </source>
</evidence>
<evidence type="ECO:0000313" key="6">
    <source>
        <dbReference type="EMBL" id="MFC5910737.1"/>
    </source>
</evidence>
<dbReference type="InterPro" id="IPR001647">
    <property type="entry name" value="HTH_TetR"/>
</dbReference>
<dbReference type="Gene3D" id="1.10.357.10">
    <property type="entry name" value="Tetracycline Repressor, domain 2"/>
    <property type="match status" value="1"/>
</dbReference>
<keyword evidence="3" id="KW-0804">Transcription</keyword>
<dbReference type="PANTHER" id="PTHR30055:SF238">
    <property type="entry name" value="MYCOFACTOCIN BIOSYNTHESIS TRANSCRIPTIONAL REGULATOR MFTR-RELATED"/>
    <property type="match status" value="1"/>
</dbReference>
<accession>A0ABW1G9C0</accession>
<dbReference type="EMBL" id="JBHSQJ010000131">
    <property type="protein sequence ID" value="MFC5910737.1"/>
    <property type="molecule type" value="Genomic_DNA"/>
</dbReference>
<dbReference type="InterPro" id="IPR009057">
    <property type="entry name" value="Homeodomain-like_sf"/>
</dbReference>
<dbReference type="PANTHER" id="PTHR30055">
    <property type="entry name" value="HTH-TYPE TRANSCRIPTIONAL REGULATOR RUTR"/>
    <property type="match status" value="1"/>
</dbReference>
<gene>
    <name evidence="6" type="ORF">ACFP3V_26470</name>
</gene>
<organism evidence="6 7">
    <name type="scientific">Streptacidiphilus monticola</name>
    <dbReference type="NCBI Taxonomy" id="2161674"/>
    <lineage>
        <taxon>Bacteria</taxon>
        <taxon>Bacillati</taxon>
        <taxon>Actinomycetota</taxon>
        <taxon>Actinomycetes</taxon>
        <taxon>Kitasatosporales</taxon>
        <taxon>Streptomycetaceae</taxon>
        <taxon>Streptacidiphilus</taxon>
    </lineage>
</organism>
<evidence type="ECO:0000259" key="5">
    <source>
        <dbReference type="PROSITE" id="PS50977"/>
    </source>
</evidence>
<protein>
    <submittedName>
        <fullName evidence="6">TetR/AcrR family transcriptional regulator</fullName>
    </submittedName>
</protein>
<evidence type="ECO:0000313" key="7">
    <source>
        <dbReference type="Proteomes" id="UP001596174"/>
    </source>
</evidence>
<keyword evidence="1" id="KW-0805">Transcription regulation</keyword>
<dbReference type="Pfam" id="PF00440">
    <property type="entry name" value="TetR_N"/>
    <property type="match status" value="1"/>
</dbReference>
<dbReference type="PRINTS" id="PR00455">
    <property type="entry name" value="HTHTETR"/>
</dbReference>
<keyword evidence="7" id="KW-1185">Reference proteome</keyword>
<dbReference type="SUPFAM" id="SSF46689">
    <property type="entry name" value="Homeodomain-like"/>
    <property type="match status" value="1"/>
</dbReference>
<dbReference type="RefSeq" id="WP_380588438.1">
    <property type="nucleotide sequence ID" value="NZ_JBHSQJ010000131.1"/>
</dbReference>
<dbReference type="PROSITE" id="PS50977">
    <property type="entry name" value="HTH_TETR_2"/>
    <property type="match status" value="1"/>
</dbReference>
<dbReference type="InterPro" id="IPR050109">
    <property type="entry name" value="HTH-type_TetR-like_transc_reg"/>
</dbReference>
<dbReference type="Proteomes" id="UP001596174">
    <property type="component" value="Unassembled WGS sequence"/>
</dbReference>